<proteinExistence type="predicted"/>
<comment type="caution">
    <text evidence="1">The sequence shown here is derived from an EMBL/GenBank/DDBJ whole genome shotgun (WGS) entry which is preliminary data.</text>
</comment>
<protein>
    <submittedName>
        <fullName evidence="1">Uncharacterized protein</fullName>
    </submittedName>
</protein>
<evidence type="ECO:0000313" key="1">
    <source>
        <dbReference type="EMBL" id="MUV04987.1"/>
    </source>
</evidence>
<dbReference type="RefSeq" id="WP_157484279.1">
    <property type="nucleotide sequence ID" value="NZ_WOWP01000057.1"/>
</dbReference>
<reference evidence="1 2" key="1">
    <citation type="submission" date="2019-12" db="EMBL/GenBank/DDBJ databases">
        <authorList>
            <person name="Sun J.-Q."/>
        </authorList>
    </citation>
    <scope>NUCLEOTIDE SEQUENCE [LARGE SCALE GENOMIC DNA]</scope>
    <source>
        <strain evidence="1 2">JCM 17928</strain>
    </source>
</reference>
<keyword evidence="2" id="KW-1185">Reference proteome</keyword>
<gene>
    <name evidence="1" type="ORF">GN157_14820</name>
</gene>
<dbReference type="OrthoDB" id="1370767at2"/>
<dbReference type="Proteomes" id="UP000433945">
    <property type="component" value="Unassembled WGS sequence"/>
</dbReference>
<dbReference type="AlphaFoldDB" id="A0A6N8HGV9"/>
<dbReference type="EMBL" id="WOWP01000057">
    <property type="protein sequence ID" value="MUV04987.1"/>
    <property type="molecule type" value="Genomic_DNA"/>
</dbReference>
<name>A0A6N8HGV9_9FLAO</name>
<accession>A0A6N8HGV9</accession>
<sequence>MSNAVTQKEIEDVNSFLQNIKEVASINQQSIDSVNNGVMQIGNIYLESKRLDIRNAELNNELARILSEFKLKQGVLNLIFSERGRIIDKHFEVIDKGLREGNDALILQGLRGASEFVMKNPLEDFDNFKKAILDKNTPLELDF</sequence>
<organism evidence="1 2">
    <name type="scientific">Flavobacterium rakeshii</name>
    <dbReference type="NCBI Taxonomy" id="1038845"/>
    <lineage>
        <taxon>Bacteria</taxon>
        <taxon>Pseudomonadati</taxon>
        <taxon>Bacteroidota</taxon>
        <taxon>Flavobacteriia</taxon>
        <taxon>Flavobacteriales</taxon>
        <taxon>Flavobacteriaceae</taxon>
        <taxon>Flavobacterium</taxon>
    </lineage>
</organism>
<evidence type="ECO:0000313" key="2">
    <source>
        <dbReference type="Proteomes" id="UP000433945"/>
    </source>
</evidence>